<gene>
    <name evidence="2" type="ORF">GT020_12220</name>
</gene>
<dbReference type="PANTHER" id="PTHR33408:SF2">
    <property type="entry name" value="TRANSPOSASE DDE DOMAIN-CONTAINING PROTEIN"/>
    <property type="match status" value="1"/>
</dbReference>
<dbReference type="InterPro" id="IPR025668">
    <property type="entry name" value="Tnp_DDE_dom"/>
</dbReference>
<organism evidence="2 3">
    <name type="scientific">Glutamicibacter soli</name>
    <dbReference type="NCBI Taxonomy" id="453836"/>
    <lineage>
        <taxon>Bacteria</taxon>
        <taxon>Bacillati</taxon>
        <taxon>Actinomycetota</taxon>
        <taxon>Actinomycetes</taxon>
        <taxon>Micrococcales</taxon>
        <taxon>Micrococcaceae</taxon>
        <taxon>Glutamicibacter</taxon>
    </lineage>
</organism>
<dbReference type="Proteomes" id="UP000477543">
    <property type="component" value="Unassembled WGS sequence"/>
</dbReference>
<name>A0A6L9G6G1_9MICC</name>
<evidence type="ECO:0000259" key="1">
    <source>
        <dbReference type="Pfam" id="PF13751"/>
    </source>
</evidence>
<accession>A0A6L9G6G1</accession>
<comment type="caution">
    <text evidence="2">The sequence shown here is derived from an EMBL/GenBank/DDBJ whole genome shotgun (WGS) entry which is preliminary data.</text>
</comment>
<dbReference type="Pfam" id="PF13751">
    <property type="entry name" value="DDE_Tnp_1_6"/>
    <property type="match status" value="1"/>
</dbReference>
<dbReference type="PANTHER" id="PTHR33408">
    <property type="entry name" value="TRANSPOSASE"/>
    <property type="match status" value="1"/>
</dbReference>
<feature type="domain" description="Transposase DDE" evidence="1">
    <location>
        <begin position="84"/>
        <end position="147"/>
    </location>
</feature>
<protein>
    <recommendedName>
        <fullName evidence="1">Transposase DDE domain-containing protein</fullName>
    </recommendedName>
</protein>
<evidence type="ECO:0000313" key="3">
    <source>
        <dbReference type="Proteomes" id="UP000477543"/>
    </source>
</evidence>
<reference evidence="2 3" key="1">
    <citation type="submission" date="2020-01" db="EMBL/GenBank/DDBJ databases">
        <title>Glutamicibacter soli M275.</title>
        <authorList>
            <person name="Meng X."/>
        </authorList>
    </citation>
    <scope>NUCLEOTIDE SEQUENCE [LARGE SCALE GENOMIC DNA]</scope>
    <source>
        <strain evidence="2 3">M275</strain>
    </source>
</reference>
<proteinExistence type="predicted"/>
<dbReference type="RefSeq" id="WP_161449445.1">
    <property type="nucleotide sequence ID" value="NZ_WYDN01000010.1"/>
</dbReference>
<evidence type="ECO:0000313" key="2">
    <source>
        <dbReference type="EMBL" id="NAZ16819.1"/>
    </source>
</evidence>
<dbReference type="AlphaFoldDB" id="A0A6L9G6G1"/>
<dbReference type="EMBL" id="WYDN01000010">
    <property type="protein sequence ID" value="NAZ16819.1"/>
    <property type="molecule type" value="Genomic_DNA"/>
</dbReference>
<sequence length="156" mass="17411">MDAVTQANDYGQLVPMVEQVLENVGKLPGQWLADTGYCSKKNLEHAQSYRAEHGTQFLISTRKMKTAGLVLERPVGRIPKDVTVTDRMARALRTKPGRAGYARRKAIVEPVFGQIHTRQGKFVLLRGLEKAKAEFALLAAGHNLMKLFSFRTAQMT</sequence>